<protein>
    <submittedName>
        <fullName evidence="1">Uncharacterized protein</fullName>
    </submittedName>
</protein>
<evidence type="ECO:0000313" key="1">
    <source>
        <dbReference type="EMBL" id="GMH27725.1"/>
    </source>
</evidence>
<sequence>MLWAEDLIAKEWWNRLRTCLTSMADKTVGAWYNLSIDRPRTSLLMDADDFGLSMILSKSDVEVKRSKVCKKDVLLQARFVGEQQKMPTGLIVPGSDNKSSVELGNSQLPLDFGDAPACRSPEESWSSSTKDSASLVAVDKLLMDHIPAKVLLFPTSTCEALMYIRPITNTDHLGALGGSSWHEEAIGSPALGTTPSTLEVFSEMEQLSLPVQIQQSRLGPLYYVVTDYHHGGDPSSCTSLRKLRRNIVEIRK</sequence>
<evidence type="ECO:0000313" key="2">
    <source>
        <dbReference type="Proteomes" id="UP001279734"/>
    </source>
</evidence>
<reference evidence="1" key="1">
    <citation type="submission" date="2023-05" db="EMBL/GenBank/DDBJ databases">
        <title>Nepenthes gracilis genome sequencing.</title>
        <authorList>
            <person name="Fukushima K."/>
        </authorList>
    </citation>
    <scope>NUCLEOTIDE SEQUENCE</scope>
    <source>
        <strain evidence="1">SING2019-196</strain>
    </source>
</reference>
<dbReference type="EMBL" id="BSYO01000033">
    <property type="protein sequence ID" value="GMH27725.1"/>
    <property type="molecule type" value="Genomic_DNA"/>
</dbReference>
<proteinExistence type="predicted"/>
<organism evidence="1 2">
    <name type="scientific">Nepenthes gracilis</name>
    <name type="common">Slender pitcher plant</name>
    <dbReference type="NCBI Taxonomy" id="150966"/>
    <lineage>
        <taxon>Eukaryota</taxon>
        <taxon>Viridiplantae</taxon>
        <taxon>Streptophyta</taxon>
        <taxon>Embryophyta</taxon>
        <taxon>Tracheophyta</taxon>
        <taxon>Spermatophyta</taxon>
        <taxon>Magnoliopsida</taxon>
        <taxon>eudicotyledons</taxon>
        <taxon>Gunneridae</taxon>
        <taxon>Pentapetalae</taxon>
        <taxon>Caryophyllales</taxon>
        <taxon>Nepenthaceae</taxon>
        <taxon>Nepenthes</taxon>
    </lineage>
</organism>
<accession>A0AAD3TCQ8</accession>
<keyword evidence="2" id="KW-1185">Reference proteome</keyword>
<dbReference type="Proteomes" id="UP001279734">
    <property type="component" value="Unassembled WGS sequence"/>
</dbReference>
<gene>
    <name evidence="1" type="ORF">Nepgr_029568</name>
</gene>
<comment type="caution">
    <text evidence="1">The sequence shown here is derived from an EMBL/GenBank/DDBJ whole genome shotgun (WGS) entry which is preliminary data.</text>
</comment>
<name>A0AAD3TCQ8_NEPGR</name>
<dbReference type="AlphaFoldDB" id="A0AAD3TCQ8"/>